<proteinExistence type="predicted"/>
<dbReference type="InterPro" id="IPR000719">
    <property type="entry name" value="Prot_kinase_dom"/>
</dbReference>
<evidence type="ECO:0000256" key="10">
    <source>
        <dbReference type="ARBA" id="ARBA00022737"/>
    </source>
</evidence>
<comment type="caution">
    <text evidence="21">The sequence shown here is derived from an EMBL/GenBank/DDBJ whole genome shotgun (WGS) entry which is preliminary data.</text>
</comment>
<sequence length="178" mass="19740">MPNGSLRDWLHSSASKSKLNLLQRLNIIIDVASVLDYLHNHCLSIIIHCDLKPSNILLDDDMVAHVGDFGLARFLGTNSNKKGISGIRGTIEYAPPEYGIGSEMTSSGDVYNFRILLLEVMTGKTPTDGIFNKGLTLHKFADVALSAYVTDVIDDDDLLKFLQEDVIARKYTLAMQRK</sequence>
<accession>A0AAU9NLV2</accession>
<keyword evidence="12" id="KW-0418">Kinase</keyword>
<evidence type="ECO:0000259" key="20">
    <source>
        <dbReference type="PROSITE" id="PS50011"/>
    </source>
</evidence>
<evidence type="ECO:0000256" key="11">
    <source>
        <dbReference type="ARBA" id="ARBA00022741"/>
    </source>
</evidence>
<dbReference type="Proteomes" id="UP001157418">
    <property type="component" value="Unassembled WGS sequence"/>
</dbReference>
<comment type="catalytic activity">
    <reaction evidence="18">
        <text>L-threonyl-[protein] + ATP = O-phospho-L-threonyl-[protein] + ADP + H(+)</text>
        <dbReference type="Rhea" id="RHEA:46608"/>
        <dbReference type="Rhea" id="RHEA-COMP:11060"/>
        <dbReference type="Rhea" id="RHEA-COMP:11605"/>
        <dbReference type="ChEBI" id="CHEBI:15378"/>
        <dbReference type="ChEBI" id="CHEBI:30013"/>
        <dbReference type="ChEBI" id="CHEBI:30616"/>
        <dbReference type="ChEBI" id="CHEBI:61977"/>
        <dbReference type="ChEBI" id="CHEBI:456216"/>
        <dbReference type="EC" id="2.7.11.1"/>
    </reaction>
</comment>
<reference evidence="21 22" key="1">
    <citation type="submission" date="2022-01" db="EMBL/GenBank/DDBJ databases">
        <authorList>
            <person name="Xiong W."/>
            <person name="Schranz E."/>
        </authorList>
    </citation>
    <scope>NUCLEOTIDE SEQUENCE [LARGE SCALE GENOMIC DNA]</scope>
</reference>
<evidence type="ECO:0000313" key="21">
    <source>
        <dbReference type="EMBL" id="CAH1438684.1"/>
    </source>
</evidence>
<keyword evidence="10" id="KW-0677">Repeat</keyword>
<evidence type="ECO:0000256" key="1">
    <source>
        <dbReference type="ARBA" id="ARBA00004162"/>
    </source>
</evidence>
<dbReference type="InterPro" id="IPR008271">
    <property type="entry name" value="Ser/Thr_kinase_AS"/>
</dbReference>
<keyword evidence="11" id="KW-0547">Nucleotide-binding</keyword>
<dbReference type="PROSITE" id="PS50011">
    <property type="entry name" value="PROTEIN_KINASE_DOM"/>
    <property type="match status" value="1"/>
</dbReference>
<evidence type="ECO:0000256" key="13">
    <source>
        <dbReference type="ARBA" id="ARBA00022840"/>
    </source>
</evidence>
<dbReference type="InterPro" id="IPR011009">
    <property type="entry name" value="Kinase-like_dom_sf"/>
</dbReference>
<evidence type="ECO:0000256" key="17">
    <source>
        <dbReference type="ARBA" id="ARBA00023180"/>
    </source>
</evidence>
<dbReference type="GO" id="GO:0005524">
    <property type="term" value="F:ATP binding"/>
    <property type="evidence" value="ECO:0007669"/>
    <property type="project" value="UniProtKB-KW"/>
</dbReference>
<keyword evidence="17" id="KW-0325">Glycoprotein</keyword>
<dbReference type="InterPro" id="IPR051564">
    <property type="entry name" value="LRR_receptor-like_kinase"/>
</dbReference>
<evidence type="ECO:0000256" key="15">
    <source>
        <dbReference type="ARBA" id="ARBA00023136"/>
    </source>
</evidence>
<keyword evidence="15" id="KW-0472">Membrane</keyword>
<name>A0AAU9NLV2_9ASTR</name>
<dbReference type="Gene3D" id="1.10.510.10">
    <property type="entry name" value="Transferase(Phosphotransferase) domain 1"/>
    <property type="match status" value="1"/>
</dbReference>
<protein>
    <recommendedName>
        <fullName evidence="2">non-specific serine/threonine protein kinase</fullName>
        <ecNumber evidence="2">2.7.11.1</ecNumber>
    </recommendedName>
</protein>
<keyword evidence="16" id="KW-0675">Receptor</keyword>
<comment type="subcellular location">
    <subcellularLocation>
        <location evidence="1">Cell membrane</location>
        <topology evidence="1">Single-pass membrane protein</topology>
    </subcellularLocation>
</comment>
<evidence type="ECO:0000256" key="9">
    <source>
        <dbReference type="ARBA" id="ARBA00022729"/>
    </source>
</evidence>
<dbReference type="AlphaFoldDB" id="A0AAU9NLV2"/>
<feature type="domain" description="Protein kinase" evidence="20">
    <location>
        <begin position="1"/>
        <end position="178"/>
    </location>
</feature>
<evidence type="ECO:0000256" key="4">
    <source>
        <dbReference type="ARBA" id="ARBA00022527"/>
    </source>
</evidence>
<dbReference type="PANTHER" id="PTHR48055:SF55">
    <property type="entry name" value="PROTEIN KINASE DOMAIN-CONTAINING PROTEIN"/>
    <property type="match status" value="1"/>
</dbReference>
<evidence type="ECO:0000256" key="6">
    <source>
        <dbReference type="ARBA" id="ARBA00022614"/>
    </source>
</evidence>
<dbReference type="SUPFAM" id="SSF56112">
    <property type="entry name" value="Protein kinase-like (PK-like)"/>
    <property type="match status" value="1"/>
</dbReference>
<gene>
    <name evidence="21" type="ORF">LVIROSA_LOCUS24929</name>
</gene>
<comment type="catalytic activity">
    <reaction evidence="19">
        <text>L-seryl-[protein] + ATP = O-phospho-L-seryl-[protein] + ADP + H(+)</text>
        <dbReference type="Rhea" id="RHEA:17989"/>
        <dbReference type="Rhea" id="RHEA-COMP:9863"/>
        <dbReference type="Rhea" id="RHEA-COMP:11604"/>
        <dbReference type="ChEBI" id="CHEBI:15378"/>
        <dbReference type="ChEBI" id="CHEBI:29999"/>
        <dbReference type="ChEBI" id="CHEBI:30616"/>
        <dbReference type="ChEBI" id="CHEBI:83421"/>
        <dbReference type="ChEBI" id="CHEBI:456216"/>
        <dbReference type="EC" id="2.7.11.1"/>
    </reaction>
</comment>
<evidence type="ECO:0000256" key="18">
    <source>
        <dbReference type="ARBA" id="ARBA00047899"/>
    </source>
</evidence>
<keyword evidence="13" id="KW-0067">ATP-binding</keyword>
<evidence type="ECO:0000256" key="2">
    <source>
        <dbReference type="ARBA" id="ARBA00012513"/>
    </source>
</evidence>
<dbReference type="SMART" id="SM00220">
    <property type="entry name" value="S_TKc"/>
    <property type="match status" value="1"/>
</dbReference>
<keyword evidence="3" id="KW-1003">Cell membrane</keyword>
<dbReference type="Pfam" id="PF07714">
    <property type="entry name" value="PK_Tyr_Ser-Thr"/>
    <property type="match status" value="1"/>
</dbReference>
<evidence type="ECO:0000256" key="14">
    <source>
        <dbReference type="ARBA" id="ARBA00022989"/>
    </source>
</evidence>
<keyword evidence="8" id="KW-0812">Transmembrane</keyword>
<keyword evidence="6" id="KW-0433">Leucine-rich repeat</keyword>
<evidence type="ECO:0000256" key="8">
    <source>
        <dbReference type="ARBA" id="ARBA00022692"/>
    </source>
</evidence>
<dbReference type="PROSITE" id="PS00108">
    <property type="entry name" value="PROTEIN_KINASE_ST"/>
    <property type="match status" value="1"/>
</dbReference>
<evidence type="ECO:0000256" key="19">
    <source>
        <dbReference type="ARBA" id="ARBA00048679"/>
    </source>
</evidence>
<keyword evidence="9" id="KW-0732">Signal</keyword>
<evidence type="ECO:0000256" key="5">
    <source>
        <dbReference type="ARBA" id="ARBA00022553"/>
    </source>
</evidence>
<keyword evidence="4" id="KW-0723">Serine/threonine-protein kinase</keyword>
<keyword evidence="5" id="KW-0597">Phosphoprotein</keyword>
<dbReference type="InterPro" id="IPR001245">
    <property type="entry name" value="Ser-Thr/Tyr_kinase_cat_dom"/>
</dbReference>
<dbReference type="PANTHER" id="PTHR48055">
    <property type="entry name" value="LEUCINE-RICH REPEAT RECEPTOR PROTEIN KINASE EMS1"/>
    <property type="match status" value="1"/>
</dbReference>
<evidence type="ECO:0000313" key="22">
    <source>
        <dbReference type="Proteomes" id="UP001157418"/>
    </source>
</evidence>
<dbReference type="EC" id="2.7.11.1" evidence="2"/>
<keyword evidence="7" id="KW-0808">Transferase</keyword>
<dbReference type="GO" id="GO:0004674">
    <property type="term" value="F:protein serine/threonine kinase activity"/>
    <property type="evidence" value="ECO:0007669"/>
    <property type="project" value="UniProtKB-KW"/>
</dbReference>
<evidence type="ECO:0000256" key="12">
    <source>
        <dbReference type="ARBA" id="ARBA00022777"/>
    </source>
</evidence>
<evidence type="ECO:0000256" key="16">
    <source>
        <dbReference type="ARBA" id="ARBA00023170"/>
    </source>
</evidence>
<organism evidence="21 22">
    <name type="scientific">Lactuca virosa</name>
    <dbReference type="NCBI Taxonomy" id="75947"/>
    <lineage>
        <taxon>Eukaryota</taxon>
        <taxon>Viridiplantae</taxon>
        <taxon>Streptophyta</taxon>
        <taxon>Embryophyta</taxon>
        <taxon>Tracheophyta</taxon>
        <taxon>Spermatophyta</taxon>
        <taxon>Magnoliopsida</taxon>
        <taxon>eudicotyledons</taxon>
        <taxon>Gunneridae</taxon>
        <taxon>Pentapetalae</taxon>
        <taxon>asterids</taxon>
        <taxon>campanulids</taxon>
        <taxon>Asterales</taxon>
        <taxon>Asteraceae</taxon>
        <taxon>Cichorioideae</taxon>
        <taxon>Cichorieae</taxon>
        <taxon>Lactucinae</taxon>
        <taxon>Lactuca</taxon>
    </lineage>
</organism>
<keyword evidence="14" id="KW-1133">Transmembrane helix</keyword>
<dbReference type="EMBL" id="CAKMRJ010004445">
    <property type="protein sequence ID" value="CAH1438684.1"/>
    <property type="molecule type" value="Genomic_DNA"/>
</dbReference>
<keyword evidence="22" id="KW-1185">Reference proteome</keyword>
<dbReference type="FunFam" id="1.10.510.10:FF:000358">
    <property type="entry name" value="Putative leucine-rich repeat receptor-like serine/threonine-protein kinase"/>
    <property type="match status" value="1"/>
</dbReference>
<evidence type="ECO:0000256" key="7">
    <source>
        <dbReference type="ARBA" id="ARBA00022679"/>
    </source>
</evidence>
<evidence type="ECO:0000256" key="3">
    <source>
        <dbReference type="ARBA" id="ARBA00022475"/>
    </source>
</evidence>
<dbReference type="GO" id="GO:0005886">
    <property type="term" value="C:plasma membrane"/>
    <property type="evidence" value="ECO:0007669"/>
    <property type="project" value="UniProtKB-SubCell"/>
</dbReference>